<organism evidence="4 5">
    <name type="scientific">Cryobacterium glucosi</name>
    <dbReference type="NCBI Taxonomy" id="1259175"/>
    <lineage>
        <taxon>Bacteria</taxon>
        <taxon>Bacillati</taxon>
        <taxon>Actinomycetota</taxon>
        <taxon>Actinomycetes</taxon>
        <taxon>Micrococcales</taxon>
        <taxon>Microbacteriaceae</taxon>
        <taxon>Cryobacterium</taxon>
    </lineage>
</organism>
<dbReference type="Proteomes" id="UP000297604">
    <property type="component" value="Unassembled WGS sequence"/>
</dbReference>
<keyword evidence="5" id="KW-1185">Reference proteome</keyword>
<keyword evidence="2" id="KW-0808">Transferase</keyword>
<keyword evidence="1 4" id="KW-0328">Glycosyltransferase</keyword>
<dbReference type="InterPro" id="IPR000836">
    <property type="entry name" value="PRTase_dom"/>
</dbReference>
<evidence type="ECO:0000256" key="1">
    <source>
        <dbReference type="ARBA" id="ARBA00022676"/>
    </source>
</evidence>
<evidence type="ECO:0000313" key="5">
    <source>
        <dbReference type="Proteomes" id="UP000297604"/>
    </source>
</evidence>
<dbReference type="Gene3D" id="3.40.50.2020">
    <property type="match status" value="1"/>
</dbReference>
<feature type="domain" description="Phosphoribosyltransferase" evidence="3">
    <location>
        <begin position="18"/>
        <end position="162"/>
    </location>
</feature>
<evidence type="ECO:0000313" key="4">
    <source>
        <dbReference type="EMBL" id="TFC18574.1"/>
    </source>
</evidence>
<evidence type="ECO:0000259" key="3">
    <source>
        <dbReference type="Pfam" id="PF00156"/>
    </source>
</evidence>
<evidence type="ECO:0000256" key="2">
    <source>
        <dbReference type="ARBA" id="ARBA00022679"/>
    </source>
</evidence>
<dbReference type="EMBL" id="SOFS01000032">
    <property type="protein sequence ID" value="TFC18574.1"/>
    <property type="molecule type" value="Genomic_DNA"/>
</dbReference>
<dbReference type="PANTHER" id="PTHR43363:SF1">
    <property type="entry name" value="HYPOXANTHINE-GUANINE PHOSPHORIBOSYLTRANSFERASE"/>
    <property type="match status" value="1"/>
</dbReference>
<dbReference type="PANTHER" id="PTHR43363">
    <property type="entry name" value="HYPOXANTHINE PHOSPHORIBOSYLTRANSFERASE"/>
    <property type="match status" value="1"/>
</dbReference>
<dbReference type="Pfam" id="PF00156">
    <property type="entry name" value="Pribosyltran"/>
    <property type="match status" value="1"/>
</dbReference>
<accession>A0ABY2IMX0</accession>
<proteinExistence type="predicted"/>
<dbReference type="CDD" id="cd06223">
    <property type="entry name" value="PRTases_typeI"/>
    <property type="match status" value="1"/>
</dbReference>
<dbReference type="SUPFAM" id="SSF53271">
    <property type="entry name" value="PRTase-like"/>
    <property type="match status" value="1"/>
</dbReference>
<dbReference type="GO" id="GO:0016757">
    <property type="term" value="F:glycosyltransferase activity"/>
    <property type="evidence" value="ECO:0007669"/>
    <property type="project" value="UniProtKB-KW"/>
</dbReference>
<gene>
    <name evidence="4" type="ORF">E3O46_14055</name>
</gene>
<protein>
    <submittedName>
        <fullName evidence="4">Phosphoribosyltransferase</fullName>
    </submittedName>
</protein>
<sequence length="203" mass="21264">MAFEADDSATDTTGIQREILGWEDFAAASRQLAVDVLSSGFHPDVVIAIARGGLLLAGAMSYALGTKNCGSINVQFYTGVDERLPEPVLSGPMLDAPALAGLSVLLVDDVSDSGRTLALVLAMLRESAAEVRCATLYTKPRTVLVPDYTWRETDDWIVFPWSALPIVDAPEVTALLAPIVATVVAPSAVENVVVAPAVAGVVA</sequence>
<dbReference type="InterPro" id="IPR029057">
    <property type="entry name" value="PRTase-like"/>
</dbReference>
<comment type="caution">
    <text evidence="4">The sequence shown here is derived from an EMBL/GenBank/DDBJ whole genome shotgun (WGS) entry which is preliminary data.</text>
</comment>
<reference evidence="4 5" key="1">
    <citation type="submission" date="2019-03" db="EMBL/GenBank/DDBJ databases">
        <title>Genomics of glacier-inhabiting Cryobacterium strains.</title>
        <authorList>
            <person name="Liu Q."/>
            <person name="Xin Y.-H."/>
        </authorList>
    </citation>
    <scope>NUCLEOTIDE SEQUENCE [LARGE SCALE GENOMIC DNA]</scope>
    <source>
        <strain evidence="4 5">MDB1-5</strain>
    </source>
</reference>
<name>A0ABY2IMX0_9MICO</name>
<dbReference type="RefSeq" id="WP_134449797.1">
    <property type="nucleotide sequence ID" value="NZ_SOFS01000032.1"/>
</dbReference>